<evidence type="ECO:0000313" key="2">
    <source>
        <dbReference type="Proteomes" id="UP001597097"/>
    </source>
</evidence>
<dbReference type="Proteomes" id="UP001597097">
    <property type="component" value="Unassembled WGS sequence"/>
</dbReference>
<accession>A0ABW4GUP3</accession>
<proteinExistence type="predicted"/>
<keyword evidence="2" id="KW-1185">Reference proteome</keyword>
<dbReference type="EMBL" id="JBHUCM010000053">
    <property type="protein sequence ID" value="MFD1546011.1"/>
    <property type="molecule type" value="Genomic_DNA"/>
</dbReference>
<name>A0ABW4GUP3_9ACTN</name>
<organism evidence="1 2">
    <name type="scientific">Nonomuraea guangzhouensis</name>
    <dbReference type="NCBI Taxonomy" id="1291555"/>
    <lineage>
        <taxon>Bacteria</taxon>
        <taxon>Bacillati</taxon>
        <taxon>Actinomycetota</taxon>
        <taxon>Actinomycetes</taxon>
        <taxon>Streptosporangiales</taxon>
        <taxon>Streptosporangiaceae</taxon>
        <taxon>Nonomuraea</taxon>
    </lineage>
</organism>
<evidence type="ECO:0008006" key="3">
    <source>
        <dbReference type="Google" id="ProtNLM"/>
    </source>
</evidence>
<sequence length="249" mass="28189">MPYARRSYELPKFLKDADWTEVPDYEDGPRLEWITQRLRERRDHVDDIERVILRLCDQREYMGEPPDTAAQITKVVNEFLVHEGYKVERPAGRPCIVECEPGSASPGSLAPVTLKVTMSQVVHDPTFAKVLQGRLDEARTCTDNGCHVAAIIMLGSLLEGVLLDAIHTRLGQPSSPPQQHTMHDLINLARRHRFIGLDVQKFCHTLRDYRNLVHPHAQVRMGEPPDRDTVDMCWPVVNATLNDLAASAS</sequence>
<reference evidence="2" key="1">
    <citation type="journal article" date="2019" name="Int. J. Syst. Evol. Microbiol.">
        <title>The Global Catalogue of Microorganisms (GCM) 10K type strain sequencing project: providing services to taxonomists for standard genome sequencing and annotation.</title>
        <authorList>
            <consortium name="The Broad Institute Genomics Platform"/>
            <consortium name="The Broad Institute Genome Sequencing Center for Infectious Disease"/>
            <person name="Wu L."/>
            <person name="Ma J."/>
        </authorList>
    </citation>
    <scope>NUCLEOTIDE SEQUENCE [LARGE SCALE GENOMIC DNA]</scope>
    <source>
        <strain evidence="2">CGMCC 1.15399</strain>
    </source>
</reference>
<protein>
    <recommendedName>
        <fullName evidence="3">DUF4145 domain-containing protein</fullName>
    </recommendedName>
</protein>
<evidence type="ECO:0000313" key="1">
    <source>
        <dbReference type="EMBL" id="MFD1546011.1"/>
    </source>
</evidence>
<gene>
    <name evidence="1" type="ORF">ACFSJ0_53855</name>
</gene>
<comment type="caution">
    <text evidence="1">The sequence shown here is derived from an EMBL/GenBank/DDBJ whole genome shotgun (WGS) entry which is preliminary data.</text>
</comment>